<comment type="caution">
    <text evidence="1">The sequence shown here is derived from an EMBL/GenBank/DDBJ whole genome shotgun (WGS) entry which is preliminary data.</text>
</comment>
<reference evidence="1" key="1">
    <citation type="submission" date="2021-06" db="EMBL/GenBank/DDBJ databases">
        <authorList>
            <person name="Kallberg Y."/>
            <person name="Tangrot J."/>
            <person name="Rosling A."/>
        </authorList>
    </citation>
    <scope>NUCLEOTIDE SEQUENCE</scope>
    <source>
        <strain evidence="1">CL356</strain>
    </source>
</reference>
<organism evidence="1 2">
    <name type="scientific">Acaulospora colombiana</name>
    <dbReference type="NCBI Taxonomy" id="27376"/>
    <lineage>
        <taxon>Eukaryota</taxon>
        <taxon>Fungi</taxon>
        <taxon>Fungi incertae sedis</taxon>
        <taxon>Mucoromycota</taxon>
        <taxon>Glomeromycotina</taxon>
        <taxon>Glomeromycetes</taxon>
        <taxon>Diversisporales</taxon>
        <taxon>Acaulosporaceae</taxon>
        <taxon>Acaulospora</taxon>
    </lineage>
</organism>
<dbReference type="Proteomes" id="UP000789525">
    <property type="component" value="Unassembled WGS sequence"/>
</dbReference>
<protein>
    <submittedName>
        <fullName evidence="1">16215_t:CDS:1</fullName>
    </submittedName>
</protein>
<sequence>MQGKSSQPEVKPELPAFEWQVTGETELADCITKATATLTPPDDAILGTTDGRRKPLPKRSDTCRGRLSCNTESRRLRLMQIIEDENSRTRFRDYLVSQYCEENLDFYMDVCQYREFFCSTRIHANDDIREISSHAKYIWNFYLDSDTSSKPLNVPQDLANNCQQKIHSRQYTIDIFDKLQQHCFDLMAQDSLPKFTRNSMIPESYSTINLSLNLNHPTDSNHLKPLSLVGKVTSGPRKSLSSGSLRSKLVSTLASLKTTTNDLTSVNQTIPSTPPPRSPKSPAHSVTSTIITSENSEGNRSSMASTGSTNTTNSTISTSSTSSTLPTPTSDQGRRLSFSGITRRVLSRRRNSISLILGQFSLVTLNLHNSNSDKAMVMPGSYPLEDQEDCGECEGSPDNAAMWQKLRRNISTPNFQSRSNTTIRETCVAEKGLPPLPDACDVD</sequence>
<proteinExistence type="predicted"/>
<evidence type="ECO:0000313" key="1">
    <source>
        <dbReference type="EMBL" id="CAG8497953.1"/>
    </source>
</evidence>
<name>A0ACA9KWQ6_9GLOM</name>
<evidence type="ECO:0000313" key="2">
    <source>
        <dbReference type="Proteomes" id="UP000789525"/>
    </source>
</evidence>
<accession>A0ACA9KWQ6</accession>
<keyword evidence="2" id="KW-1185">Reference proteome</keyword>
<gene>
    <name evidence="1" type="ORF">ACOLOM_LOCUS2668</name>
</gene>
<dbReference type="EMBL" id="CAJVPT010003609">
    <property type="protein sequence ID" value="CAG8497953.1"/>
    <property type="molecule type" value="Genomic_DNA"/>
</dbReference>